<accession>A0A498L092</accession>
<comment type="caution">
    <text evidence="4">The sequence shown here is derived from an EMBL/GenBank/DDBJ whole genome shotgun (WGS) entry which is preliminary data.</text>
</comment>
<evidence type="ECO:0000259" key="3">
    <source>
        <dbReference type="Pfam" id="PF13229"/>
    </source>
</evidence>
<dbReference type="InterPro" id="IPR011050">
    <property type="entry name" value="Pectin_lyase_fold/virulence"/>
</dbReference>
<reference evidence="4 5" key="1">
    <citation type="submission" date="2019-01" db="EMBL/GenBank/DDBJ databases">
        <title>Halorientalis sp. F13-25 a new haloarchaeum isolated from hypersaline water.</title>
        <authorList>
            <person name="Ana D.-V."/>
            <person name="Cristina S.-P."/>
            <person name="Antonio V."/>
        </authorList>
    </citation>
    <scope>NUCLEOTIDE SEQUENCE [LARGE SCALE GENOMIC DNA]</scope>
    <source>
        <strain evidence="4 5">F13-25</strain>
    </source>
</reference>
<dbReference type="SUPFAM" id="SSF51126">
    <property type="entry name" value="Pectin lyase-like"/>
    <property type="match status" value="2"/>
</dbReference>
<keyword evidence="2" id="KW-1133">Transmembrane helix</keyword>
<keyword evidence="5" id="KW-1185">Reference proteome</keyword>
<feature type="region of interest" description="Disordered" evidence="1">
    <location>
        <begin position="752"/>
        <end position="798"/>
    </location>
</feature>
<dbReference type="InterPro" id="IPR039448">
    <property type="entry name" value="Beta_helix"/>
</dbReference>
<dbReference type="Gene3D" id="2.160.20.10">
    <property type="entry name" value="Single-stranded right-handed beta-helix, Pectin lyase-like"/>
    <property type="match status" value="2"/>
</dbReference>
<proteinExistence type="predicted"/>
<keyword evidence="2" id="KW-0472">Membrane</keyword>
<dbReference type="RefSeq" id="WP_129067559.1">
    <property type="nucleotide sequence ID" value="NZ_RDFA01000001.1"/>
</dbReference>
<feature type="compositionally biased region" description="Low complexity" evidence="1">
    <location>
        <begin position="1501"/>
        <end position="1521"/>
    </location>
</feature>
<dbReference type="InterPro" id="IPR006626">
    <property type="entry name" value="PbH1"/>
</dbReference>
<evidence type="ECO:0000313" key="5">
    <source>
        <dbReference type="Proteomes" id="UP000289691"/>
    </source>
</evidence>
<gene>
    <name evidence="4" type="ORF">EAF64_03445</name>
</gene>
<dbReference type="EMBL" id="RDFA01000001">
    <property type="protein sequence ID" value="RXK51698.1"/>
    <property type="molecule type" value="Genomic_DNA"/>
</dbReference>
<dbReference type="InterPro" id="IPR013783">
    <property type="entry name" value="Ig-like_fold"/>
</dbReference>
<dbReference type="NCBIfam" id="TIGR04213">
    <property type="entry name" value="PGF_pre_PGF"/>
    <property type="match status" value="1"/>
</dbReference>
<dbReference type="Gene3D" id="2.60.40.10">
    <property type="entry name" value="Immunoglobulins"/>
    <property type="match status" value="4"/>
</dbReference>
<dbReference type="OrthoDB" id="220910at2157"/>
<dbReference type="InterPro" id="IPR026453">
    <property type="entry name" value="PGF_pre_PGF"/>
</dbReference>
<evidence type="ECO:0000313" key="4">
    <source>
        <dbReference type="EMBL" id="RXK51698.1"/>
    </source>
</evidence>
<dbReference type="SUPFAM" id="SSF49464">
    <property type="entry name" value="Carboxypeptidase regulatory domain-like"/>
    <property type="match status" value="2"/>
</dbReference>
<evidence type="ECO:0000256" key="1">
    <source>
        <dbReference type="SAM" id="MobiDB-lite"/>
    </source>
</evidence>
<feature type="region of interest" description="Disordered" evidence="1">
    <location>
        <begin position="1493"/>
        <end position="1521"/>
    </location>
</feature>
<sequence>MREVGALVAVVLVVVSGFAPFVVVAGVASAAGNTTIVVAADGTGDHRTIQAGVDAATAGDTVEVRPGTYTEQVTVDTDITLVAPNGATLDGTKITGDAVGLTVDPSLTAGLTIDGFTLTGYTDGVTVGASAGESYDDDGETGITGGWTIRDLVSTDNAEDGLDIGAATGTGWTLRNVEATANGDDGIEIGGFASGTVAWRLLESNASANDGYGIRVSSTSGSWELLESTTSDNRNTGLYASGTSGAWIIGHHNASANSFNGIDVAGGNGGDWTIHNTTASDNSDFGIGNGGGMAGNWNVRDSEVSRNFDYGLYAPNAPDDFRVRNLTARNNSKVGVVTSGTAGNWRIEDSTIEDNGGTSTTLAQVGIYAQDTTGAWVVNGSAITGNTEAGIDATNADVTGDATENWWGQSSGPASGQCVGNVDCTAPLTSDPGAPTTAGVQGTLTDTSANPLSGIDVTVYRDDGSSFVQAATGTTKSDGTYSVDGLDASGGSADLKLEFAAGSASYQSEWYDDAGSKATAKTVTVSAGAIESTLDAQLAETPPAVVRGTVTNASGDALSGVEVVVYRDDGAGTFSAYDTVTTDAIGDYSAEVLPPAGESSATVEIQFSDPNSDYRTEWYENTTARGSATRLSVASGGTETADGVLEQRYGYVGGTVRDADGNALSGIEVSVFRDDGNGQFAQYGTATTDSSGDFDVAVEPSAAADDTVAVQVRFGDPSGDYETAWHDDADRDGATTVTLTRGVRTTLLGTALTEASSGGSGGGPSGGSSSDSEPDPVTFSGRVTDENGDPIEGITVSGFRDGGNGAFVGVASDDTDANGRYEVAVEPPDGEDSVTARLRFTDWNWTYAQRWYDARTEDRAETLTVREGRSRIGLDTTMAENTVTVAGTVRSVDGDALEDIRVWVYRRLDNGRYKALGQSVTYTDGSGRYDTTVAVPDGETSVDLRVRFDDPDDEYATVYWRNASTLRDAESIDALAGWDLPNVRVTMPEWDAVAAGYGGTVLNETSALEGIQVTVYRDDGTGTFREWTNRRTDANGYWETHVRPPNGEQTVSVKIRYRDETGQYLEEWEFNESTRSTAEVTTVALGDFVPLYGTRLEPAPTARVSGVVFNESHDGLEDIDVTLYRKDGPGPSTEFATTTTDDVGYYTFDVPAPLGESTVETRLRFDDPTGEYAQAWYLDRRRWANATAMRNAVGSHDRHNFQTLREAGMLLDVWVQPLSTCRDPTDADSCTFPDREDTVTVDPDETVAVHYELWNGDDRVYRDYDVDDPATRTTMFGAGHEIAPGELRSKTETLTAPIVDGTYDYRANSTSDTRNGVVHNSTATYTIEVSGSVAQQARSPDGFSARISNSGSGEPVLLGGDDGVASTNGTTMQSVLLRTDDSNYTVNVAGNGSPPDGTDPLPLAPGGTAFGYFTVDHSVPDTAIENVTFRFRVDRADSSSSGVQPTDVTVYRYVDGVPTPLPTTVVKATSTAYVYDVASPGLSVFAVGTADLSDPPTVERATPSPDSTTAATTDTPVGTTGASGPGFTANFATLALLLTAFLLSRRR</sequence>
<dbReference type="SMART" id="SM00710">
    <property type="entry name" value="PbH1"/>
    <property type="match status" value="12"/>
</dbReference>
<dbReference type="Proteomes" id="UP000289691">
    <property type="component" value="Unassembled WGS sequence"/>
</dbReference>
<evidence type="ECO:0000256" key="2">
    <source>
        <dbReference type="SAM" id="Phobius"/>
    </source>
</evidence>
<feature type="transmembrane region" description="Helical" evidence="2">
    <location>
        <begin position="1527"/>
        <end position="1544"/>
    </location>
</feature>
<organism evidence="4 5">
    <name type="scientific">Halorientalis pallida</name>
    <dbReference type="NCBI Taxonomy" id="2479928"/>
    <lineage>
        <taxon>Archaea</taxon>
        <taxon>Methanobacteriati</taxon>
        <taxon>Methanobacteriota</taxon>
        <taxon>Stenosarchaea group</taxon>
        <taxon>Halobacteria</taxon>
        <taxon>Halobacteriales</taxon>
        <taxon>Haloarculaceae</taxon>
        <taxon>Halorientalis</taxon>
    </lineage>
</organism>
<name>A0A498L092_9EURY</name>
<dbReference type="Pfam" id="PF13229">
    <property type="entry name" value="Beta_helix"/>
    <property type="match status" value="1"/>
</dbReference>
<dbReference type="InterPro" id="IPR012334">
    <property type="entry name" value="Pectin_lyas_fold"/>
</dbReference>
<dbReference type="InterPro" id="IPR008969">
    <property type="entry name" value="CarboxyPept-like_regulatory"/>
</dbReference>
<feature type="domain" description="Right handed beta helix" evidence="3">
    <location>
        <begin position="213"/>
        <end position="382"/>
    </location>
</feature>
<protein>
    <submittedName>
        <fullName evidence="4">PGF-pre-PGF domain-containing protein</fullName>
    </submittedName>
</protein>
<keyword evidence="2" id="KW-0812">Transmembrane</keyword>